<dbReference type="EMBL" id="AP018930">
    <property type="protein sequence ID" value="BBG27845.1"/>
    <property type="molecule type" value="Genomic_DNA"/>
</dbReference>
<feature type="region of interest" description="Disordered" evidence="1">
    <location>
        <begin position="14"/>
        <end position="39"/>
    </location>
</feature>
<evidence type="ECO:0000313" key="2">
    <source>
        <dbReference type="EMBL" id="BBG27845.1"/>
    </source>
</evidence>
<name>A0A510E5N0_9CREN</name>
<reference evidence="3" key="1">
    <citation type="submission" date="2018-09" db="EMBL/GenBank/DDBJ databases">
        <title>Complete Genome Sequencing of Sulfolobus sp. JCM 16834.</title>
        <authorList>
            <person name="Kato S."/>
            <person name="Itoh T."/>
            <person name="Ohkuma M."/>
        </authorList>
    </citation>
    <scope>NUCLEOTIDE SEQUENCE [LARGE SCALE GENOMIC DNA]</scope>
    <source>
        <strain evidence="3">IC-007</strain>
    </source>
</reference>
<proteinExistence type="predicted"/>
<gene>
    <name evidence="2" type="ORF">IC007_2400</name>
</gene>
<protein>
    <submittedName>
        <fullName evidence="2">Uncharacterized protein</fullName>
    </submittedName>
</protein>
<dbReference type="Proteomes" id="UP000325030">
    <property type="component" value="Chromosome"/>
</dbReference>
<evidence type="ECO:0000256" key="1">
    <source>
        <dbReference type="SAM" id="MobiDB-lite"/>
    </source>
</evidence>
<dbReference type="AlphaFoldDB" id="A0A510E5N0"/>
<sequence>MYISLISRGKKQEFHKEVKEGKKEKGNNMMEKEIYFPSS</sequence>
<organism evidence="2 3">
    <name type="scientific">Sulfuracidifex tepidarius</name>
    <dbReference type="NCBI Taxonomy" id="1294262"/>
    <lineage>
        <taxon>Archaea</taxon>
        <taxon>Thermoproteota</taxon>
        <taxon>Thermoprotei</taxon>
        <taxon>Sulfolobales</taxon>
        <taxon>Sulfolobaceae</taxon>
        <taxon>Sulfuracidifex</taxon>
    </lineage>
</organism>
<accession>A0A510E5N0</accession>
<evidence type="ECO:0000313" key="3">
    <source>
        <dbReference type="Proteomes" id="UP000325030"/>
    </source>
</evidence>